<organism evidence="1 2">
    <name type="scientific">Klebsiella pneumoniae</name>
    <dbReference type="NCBI Taxonomy" id="573"/>
    <lineage>
        <taxon>Bacteria</taxon>
        <taxon>Pseudomonadati</taxon>
        <taxon>Pseudomonadota</taxon>
        <taxon>Gammaproteobacteria</taxon>
        <taxon>Enterobacterales</taxon>
        <taxon>Enterobacteriaceae</taxon>
        <taxon>Klebsiella/Raoultella group</taxon>
        <taxon>Klebsiella</taxon>
        <taxon>Klebsiella pneumoniae complex</taxon>
    </lineage>
</organism>
<reference evidence="1 2" key="1">
    <citation type="submission" date="2018-06" db="EMBL/GenBank/DDBJ databases">
        <authorList>
            <consortium name="Pathogen Informatics"/>
            <person name="Doyle S."/>
        </authorList>
    </citation>
    <scope>NUCLEOTIDE SEQUENCE [LARGE SCALE GENOMIC DNA]</scope>
    <source>
        <strain evidence="1 2">NCTC5047</strain>
    </source>
</reference>
<proteinExistence type="predicted"/>
<sequence length="86" mass="9472">MDLAAAHMFQRAAVDLGAHHLLHLFSGIQFDLFIRGSGFKLLLPLAQRFKLSLVIGEIAVAGHEIGVDVVFADAFANDAPRRGWRF</sequence>
<protein>
    <submittedName>
        <fullName evidence="1">Uncharacterized protein</fullName>
    </submittedName>
</protein>
<dbReference type="Proteomes" id="UP000254340">
    <property type="component" value="Unassembled WGS sequence"/>
</dbReference>
<accession>A0A377XSP3</accession>
<name>A0A377XSP3_KLEPN</name>
<evidence type="ECO:0000313" key="2">
    <source>
        <dbReference type="Proteomes" id="UP000254340"/>
    </source>
</evidence>
<dbReference type="EMBL" id="UGLH01000006">
    <property type="protein sequence ID" value="STT84921.1"/>
    <property type="molecule type" value="Genomic_DNA"/>
</dbReference>
<evidence type="ECO:0000313" key="1">
    <source>
        <dbReference type="EMBL" id="STT84921.1"/>
    </source>
</evidence>
<dbReference type="AlphaFoldDB" id="A0A377XSP3"/>
<gene>
    <name evidence="1" type="ORF">NCTC5047_05985</name>
</gene>